<protein>
    <submittedName>
        <fullName evidence="2">ATP-binding protein</fullName>
    </submittedName>
</protein>
<name>A0A9D2PTP7_9FIRM</name>
<accession>A0A9D2PTP7</accession>
<keyword evidence="2" id="KW-0547">Nucleotide-binding</keyword>
<dbReference type="PANTHER" id="PTHR30595">
    <property type="entry name" value="GLPR-RELATED TRANSCRIPTIONAL REPRESSOR"/>
    <property type="match status" value="1"/>
</dbReference>
<evidence type="ECO:0000313" key="2">
    <source>
        <dbReference type="EMBL" id="HJC67083.1"/>
    </source>
</evidence>
<evidence type="ECO:0000313" key="3">
    <source>
        <dbReference type="Proteomes" id="UP000823863"/>
    </source>
</evidence>
<dbReference type="AlphaFoldDB" id="A0A9D2PTP7"/>
<feature type="domain" description="Schlafen AlbA-2" evidence="1">
    <location>
        <begin position="28"/>
        <end position="147"/>
    </location>
</feature>
<reference evidence="2" key="2">
    <citation type="submission" date="2021-04" db="EMBL/GenBank/DDBJ databases">
        <authorList>
            <person name="Gilroy R."/>
        </authorList>
    </citation>
    <scope>NUCLEOTIDE SEQUENCE</scope>
    <source>
        <strain evidence="2">CHK198-12963</strain>
    </source>
</reference>
<evidence type="ECO:0000259" key="1">
    <source>
        <dbReference type="Pfam" id="PF04326"/>
    </source>
</evidence>
<dbReference type="GO" id="GO:0005524">
    <property type="term" value="F:ATP binding"/>
    <property type="evidence" value="ECO:0007669"/>
    <property type="project" value="UniProtKB-KW"/>
</dbReference>
<reference evidence="2" key="1">
    <citation type="journal article" date="2021" name="PeerJ">
        <title>Extensive microbial diversity within the chicken gut microbiome revealed by metagenomics and culture.</title>
        <authorList>
            <person name="Gilroy R."/>
            <person name="Ravi A."/>
            <person name="Getino M."/>
            <person name="Pursley I."/>
            <person name="Horton D.L."/>
            <person name="Alikhan N.F."/>
            <person name="Baker D."/>
            <person name="Gharbi K."/>
            <person name="Hall N."/>
            <person name="Watson M."/>
            <person name="Adriaenssens E.M."/>
            <person name="Foster-Nyarko E."/>
            <person name="Jarju S."/>
            <person name="Secka A."/>
            <person name="Antonio M."/>
            <person name="Oren A."/>
            <person name="Chaudhuri R.R."/>
            <person name="La Ragione R."/>
            <person name="Hildebrand F."/>
            <person name="Pallen M.J."/>
        </authorList>
    </citation>
    <scope>NUCLEOTIDE SEQUENCE</scope>
    <source>
        <strain evidence="2">CHK198-12963</strain>
    </source>
</reference>
<dbReference type="EMBL" id="DWWB01000055">
    <property type="protein sequence ID" value="HJC67083.1"/>
    <property type="molecule type" value="Genomic_DNA"/>
</dbReference>
<dbReference type="Proteomes" id="UP000823863">
    <property type="component" value="Unassembled WGS sequence"/>
</dbReference>
<dbReference type="InterPro" id="IPR007421">
    <property type="entry name" value="Schlafen_AlbA_2_dom"/>
</dbReference>
<dbReference type="PANTHER" id="PTHR30595:SF6">
    <property type="entry name" value="SCHLAFEN ALBA-2 DOMAIN-CONTAINING PROTEIN"/>
    <property type="match status" value="1"/>
</dbReference>
<organism evidence="2 3">
    <name type="scientific">Candidatus Enterocloster excrementigallinarum</name>
    <dbReference type="NCBI Taxonomy" id="2838558"/>
    <lineage>
        <taxon>Bacteria</taxon>
        <taxon>Bacillati</taxon>
        <taxon>Bacillota</taxon>
        <taxon>Clostridia</taxon>
        <taxon>Lachnospirales</taxon>
        <taxon>Lachnospiraceae</taxon>
        <taxon>Enterocloster</taxon>
    </lineage>
</organism>
<dbReference type="Gene3D" id="3.30.950.30">
    <property type="entry name" value="Schlafen, AAA domain"/>
    <property type="match status" value="1"/>
</dbReference>
<dbReference type="InterPro" id="IPR038461">
    <property type="entry name" value="Schlafen_AlbA_2_dom_sf"/>
</dbReference>
<keyword evidence="2" id="KW-0067">ATP-binding</keyword>
<dbReference type="Pfam" id="PF04326">
    <property type="entry name" value="SLFN_AlbA_2"/>
    <property type="match status" value="1"/>
</dbReference>
<comment type="caution">
    <text evidence="2">The sequence shown here is derived from an EMBL/GenBank/DDBJ whole genome shotgun (WGS) entry which is preliminary data.</text>
</comment>
<proteinExistence type="predicted"/>
<sequence length="178" mass="20832">MIWKITTKYQRQIVRRKCQKTEKSYFGEGKNIEFKREIPQKHERFLKDIIAFADCTGGKVILGIEDKTNIVCGIGDVNPFRLSDHITNMISDACTPQIETDITPRTLEGKTVLVIDVLPVKFRPYYLKTTGKQDSAYIRMNGMSRPADRWRLQELELEGQWMSFRREDYTEGWTLHPL</sequence>
<gene>
    <name evidence="2" type="ORF">H9931_10280</name>
</gene>